<dbReference type="NCBIfam" id="TIGR00496">
    <property type="entry name" value="frr"/>
    <property type="match status" value="1"/>
</dbReference>
<comment type="subcellular location">
    <subcellularLocation>
        <location evidence="1 6">Cytoplasm</location>
    </subcellularLocation>
</comment>
<accession>A0A4Q0T5N2</accession>
<dbReference type="PANTHER" id="PTHR20982">
    <property type="entry name" value="RIBOSOME RECYCLING FACTOR"/>
    <property type="match status" value="1"/>
</dbReference>
<dbReference type="AlphaFoldDB" id="A0A4Q0T5N2"/>
<sequence length="194" mass="21779">MASAMASIVALKDLQQQLKARMEKTIEDFRGNLVSTRTGRASVHMLDQVKVDYYGTDTQISQVAQVTTPEAQLILVQPWEQSLVGAIEKAIRTSGQGFNPMHDGRVIRVPIPPMTEERRKEAVKHLAGVLEGHKTSMRNIRRDGNEAVKKAMKDKLISADDEKRANEEIQQLTDAQIKVLEDMFKAKEKEVLTV</sequence>
<dbReference type="EMBL" id="RDSM01000001">
    <property type="protein sequence ID" value="RXH58717.1"/>
    <property type="molecule type" value="Genomic_DNA"/>
</dbReference>
<dbReference type="PANTHER" id="PTHR20982:SF3">
    <property type="entry name" value="MITOCHONDRIAL RIBOSOME RECYCLING FACTOR PSEUDO 1"/>
    <property type="match status" value="1"/>
</dbReference>
<keyword evidence="4 6" id="KW-0648">Protein biosynthesis</keyword>
<dbReference type="Proteomes" id="UP000289437">
    <property type="component" value="Unassembled WGS sequence"/>
</dbReference>
<dbReference type="SUPFAM" id="SSF55194">
    <property type="entry name" value="Ribosome recycling factor, RRF"/>
    <property type="match status" value="1"/>
</dbReference>
<evidence type="ECO:0000256" key="4">
    <source>
        <dbReference type="ARBA" id="ARBA00022917"/>
    </source>
</evidence>
<keyword evidence="3 6" id="KW-0963">Cytoplasm</keyword>
<comment type="similarity">
    <text evidence="2 6">Belongs to the RRF family.</text>
</comment>
<dbReference type="InterPro" id="IPR036191">
    <property type="entry name" value="RRF_sf"/>
</dbReference>
<evidence type="ECO:0000256" key="6">
    <source>
        <dbReference type="HAMAP-Rule" id="MF_00040"/>
    </source>
</evidence>
<dbReference type="GO" id="GO:0005737">
    <property type="term" value="C:cytoplasm"/>
    <property type="evidence" value="ECO:0007669"/>
    <property type="project" value="UniProtKB-SubCell"/>
</dbReference>
<dbReference type="FunFam" id="3.30.1360.40:FF:000001">
    <property type="entry name" value="Ribosome-recycling factor"/>
    <property type="match status" value="1"/>
</dbReference>
<evidence type="ECO:0000256" key="3">
    <source>
        <dbReference type="ARBA" id="ARBA00022490"/>
    </source>
</evidence>
<dbReference type="HAMAP" id="MF_00040">
    <property type="entry name" value="RRF"/>
    <property type="match status" value="1"/>
</dbReference>
<feature type="domain" description="Ribosome recycling factor" evidence="7">
    <location>
        <begin position="31"/>
        <end position="192"/>
    </location>
</feature>
<dbReference type="GO" id="GO:0043023">
    <property type="term" value="F:ribosomal large subunit binding"/>
    <property type="evidence" value="ECO:0007669"/>
    <property type="project" value="TreeGrafter"/>
</dbReference>
<gene>
    <name evidence="6" type="primary">frr</name>
    <name evidence="8" type="ORF">GRAN_2027</name>
</gene>
<comment type="caution">
    <text evidence="8">The sequence shown here is derived from an EMBL/GenBank/DDBJ whole genome shotgun (WGS) entry which is preliminary data.</text>
</comment>
<keyword evidence="9" id="KW-1185">Reference proteome</keyword>
<evidence type="ECO:0000256" key="5">
    <source>
        <dbReference type="ARBA" id="ARBA00025050"/>
    </source>
</evidence>
<dbReference type="CDD" id="cd00520">
    <property type="entry name" value="RRF"/>
    <property type="match status" value="1"/>
</dbReference>
<reference evidence="8 9" key="1">
    <citation type="submission" date="2018-11" db="EMBL/GenBank/DDBJ databases">
        <authorList>
            <person name="Mardanov A.V."/>
            <person name="Ravin N.V."/>
            <person name="Dedysh S.N."/>
        </authorList>
    </citation>
    <scope>NUCLEOTIDE SEQUENCE [LARGE SCALE GENOMIC DNA]</scope>
    <source>
        <strain evidence="8 9">AF10</strain>
    </source>
</reference>
<comment type="function">
    <text evidence="5 6">Responsible for the release of ribosomes from messenger RNA at the termination of protein biosynthesis. May increase the efficiency of translation by recycling ribosomes from one round of translation to another.</text>
</comment>
<evidence type="ECO:0000256" key="1">
    <source>
        <dbReference type="ARBA" id="ARBA00004496"/>
    </source>
</evidence>
<name>A0A4Q0T5N2_9BACT</name>
<proteinExistence type="inferred from homology"/>
<protein>
    <recommendedName>
        <fullName evidence="6">Ribosome-recycling factor</fullName>
        <shortName evidence="6">RRF</shortName>
    </recommendedName>
    <alternativeName>
        <fullName evidence="6">Ribosome-releasing factor</fullName>
    </alternativeName>
</protein>
<dbReference type="GO" id="GO:0006415">
    <property type="term" value="P:translational termination"/>
    <property type="evidence" value="ECO:0007669"/>
    <property type="project" value="UniProtKB-UniRule"/>
</dbReference>
<evidence type="ECO:0000256" key="2">
    <source>
        <dbReference type="ARBA" id="ARBA00005912"/>
    </source>
</evidence>
<reference evidence="9" key="2">
    <citation type="submission" date="2019-02" db="EMBL/GenBank/DDBJ databases">
        <title>Granulicella sibirica sp. nov., a psychrotolerant acidobacterium isolated from an organic soil layer in forested tundra, West Siberia.</title>
        <authorList>
            <person name="Oshkin I.Y."/>
            <person name="Kulichevskaya I.S."/>
            <person name="Rijpstra W.I.C."/>
            <person name="Sinninghe Damste J.S."/>
            <person name="Rakitin A.L."/>
            <person name="Ravin N.V."/>
            <person name="Dedysh S.N."/>
        </authorList>
    </citation>
    <scope>NUCLEOTIDE SEQUENCE [LARGE SCALE GENOMIC DNA]</scope>
    <source>
        <strain evidence="9">AF10</strain>
    </source>
</reference>
<dbReference type="Gene3D" id="3.30.1360.40">
    <property type="match status" value="1"/>
</dbReference>
<dbReference type="OrthoDB" id="9804006at2"/>
<evidence type="ECO:0000313" key="8">
    <source>
        <dbReference type="EMBL" id="RXH58717.1"/>
    </source>
</evidence>
<dbReference type="RefSeq" id="WP_128912665.1">
    <property type="nucleotide sequence ID" value="NZ_RDSM01000001.1"/>
</dbReference>
<organism evidence="8 9">
    <name type="scientific">Granulicella sibirica</name>
    <dbReference type="NCBI Taxonomy" id="2479048"/>
    <lineage>
        <taxon>Bacteria</taxon>
        <taxon>Pseudomonadati</taxon>
        <taxon>Acidobacteriota</taxon>
        <taxon>Terriglobia</taxon>
        <taxon>Terriglobales</taxon>
        <taxon>Acidobacteriaceae</taxon>
        <taxon>Granulicella</taxon>
    </lineage>
</organism>
<dbReference type="FunFam" id="1.10.132.20:FF:000001">
    <property type="entry name" value="Ribosome-recycling factor"/>
    <property type="match status" value="1"/>
</dbReference>
<dbReference type="InterPro" id="IPR002661">
    <property type="entry name" value="Ribosome_recyc_fac"/>
</dbReference>
<dbReference type="Gene3D" id="1.10.132.20">
    <property type="entry name" value="Ribosome-recycling factor"/>
    <property type="match status" value="1"/>
</dbReference>
<evidence type="ECO:0000313" key="9">
    <source>
        <dbReference type="Proteomes" id="UP000289437"/>
    </source>
</evidence>
<dbReference type="InterPro" id="IPR023584">
    <property type="entry name" value="Ribosome_recyc_fac_dom"/>
</dbReference>
<dbReference type="Pfam" id="PF01765">
    <property type="entry name" value="RRF"/>
    <property type="match status" value="1"/>
</dbReference>
<evidence type="ECO:0000259" key="7">
    <source>
        <dbReference type="Pfam" id="PF01765"/>
    </source>
</evidence>